<keyword evidence="2" id="KW-1185">Reference proteome</keyword>
<reference evidence="1" key="2">
    <citation type="submission" date="2020-11" db="EMBL/GenBank/DDBJ databases">
        <authorList>
            <person name="McCartney M.A."/>
            <person name="Auch B."/>
            <person name="Kono T."/>
            <person name="Mallez S."/>
            <person name="Becker A."/>
            <person name="Gohl D.M."/>
            <person name="Silverstein K.A.T."/>
            <person name="Koren S."/>
            <person name="Bechman K.B."/>
            <person name="Herman A."/>
            <person name="Abrahante J.E."/>
            <person name="Garbe J."/>
        </authorList>
    </citation>
    <scope>NUCLEOTIDE SEQUENCE</scope>
    <source>
        <strain evidence="1">Duluth1</strain>
        <tissue evidence="1">Whole animal</tissue>
    </source>
</reference>
<dbReference type="EMBL" id="JAIWYP010000009">
    <property type="protein sequence ID" value="KAH3776826.1"/>
    <property type="molecule type" value="Genomic_DNA"/>
</dbReference>
<proteinExistence type="predicted"/>
<gene>
    <name evidence="1" type="ORF">DPMN_178259</name>
</gene>
<dbReference type="Proteomes" id="UP000828390">
    <property type="component" value="Unassembled WGS sequence"/>
</dbReference>
<sequence length="50" mass="5913">MVNVEHQLMFMYDADVTRHLVTELIVNQQKTPQYVMQLNEKVALNLFTFA</sequence>
<reference evidence="1" key="1">
    <citation type="journal article" date="2019" name="bioRxiv">
        <title>The Genome of the Zebra Mussel, Dreissena polymorpha: A Resource for Invasive Species Research.</title>
        <authorList>
            <person name="McCartney M.A."/>
            <person name="Auch B."/>
            <person name="Kono T."/>
            <person name="Mallez S."/>
            <person name="Zhang Y."/>
            <person name="Obille A."/>
            <person name="Becker A."/>
            <person name="Abrahante J.E."/>
            <person name="Garbe J."/>
            <person name="Badalamenti J.P."/>
            <person name="Herman A."/>
            <person name="Mangelson H."/>
            <person name="Liachko I."/>
            <person name="Sullivan S."/>
            <person name="Sone E.D."/>
            <person name="Koren S."/>
            <person name="Silverstein K.A.T."/>
            <person name="Beckman K.B."/>
            <person name="Gohl D.M."/>
        </authorList>
    </citation>
    <scope>NUCLEOTIDE SEQUENCE</scope>
    <source>
        <strain evidence="1">Duluth1</strain>
        <tissue evidence="1">Whole animal</tissue>
    </source>
</reference>
<evidence type="ECO:0000313" key="1">
    <source>
        <dbReference type="EMBL" id="KAH3776826.1"/>
    </source>
</evidence>
<protein>
    <submittedName>
        <fullName evidence="1">Uncharacterized protein</fullName>
    </submittedName>
</protein>
<name>A0A9D4III2_DREPO</name>
<comment type="caution">
    <text evidence="1">The sequence shown here is derived from an EMBL/GenBank/DDBJ whole genome shotgun (WGS) entry which is preliminary data.</text>
</comment>
<evidence type="ECO:0000313" key="2">
    <source>
        <dbReference type="Proteomes" id="UP000828390"/>
    </source>
</evidence>
<accession>A0A9D4III2</accession>
<dbReference type="AlphaFoldDB" id="A0A9D4III2"/>
<organism evidence="1 2">
    <name type="scientific">Dreissena polymorpha</name>
    <name type="common">Zebra mussel</name>
    <name type="synonym">Mytilus polymorpha</name>
    <dbReference type="NCBI Taxonomy" id="45954"/>
    <lineage>
        <taxon>Eukaryota</taxon>
        <taxon>Metazoa</taxon>
        <taxon>Spiralia</taxon>
        <taxon>Lophotrochozoa</taxon>
        <taxon>Mollusca</taxon>
        <taxon>Bivalvia</taxon>
        <taxon>Autobranchia</taxon>
        <taxon>Heteroconchia</taxon>
        <taxon>Euheterodonta</taxon>
        <taxon>Imparidentia</taxon>
        <taxon>Neoheterodontei</taxon>
        <taxon>Myida</taxon>
        <taxon>Dreissenoidea</taxon>
        <taxon>Dreissenidae</taxon>
        <taxon>Dreissena</taxon>
    </lineage>
</organism>